<feature type="compositionally biased region" description="Basic and acidic residues" evidence="1">
    <location>
        <begin position="152"/>
        <end position="166"/>
    </location>
</feature>
<dbReference type="Pfam" id="PF14770">
    <property type="entry name" value="TMEM18"/>
    <property type="match status" value="1"/>
</dbReference>
<evidence type="ECO:0000256" key="1">
    <source>
        <dbReference type="SAM" id="MobiDB-lite"/>
    </source>
</evidence>
<sequence>MAEWGPLIDGFASEVRKVIKEHNEGVTSLKASFLAFVHAVDWKEPWIIGLLGWHLMMFLIIIATRNNSGMHSMLFFLLLGLIYMAEPINDIAGDYWQLFAGQPYFDKHGLFMSSVFSGPIMINVLVVTGFSLYNMTQMMVKVKRAQVQRQQKAAEKAESKSKDKSKSGSKKKN</sequence>
<feature type="transmembrane region" description="Helical" evidence="2">
    <location>
        <begin position="109"/>
        <end position="133"/>
    </location>
</feature>
<evidence type="ECO:0000256" key="2">
    <source>
        <dbReference type="SAM" id="Phobius"/>
    </source>
</evidence>
<name>A0A7S0QXK4_9CHLO</name>
<dbReference type="AlphaFoldDB" id="A0A7S0QXK4"/>
<evidence type="ECO:0000313" key="3">
    <source>
        <dbReference type="EMBL" id="CAD8654626.1"/>
    </source>
</evidence>
<organism evidence="3">
    <name type="scientific">Pyramimonas obovata</name>
    <dbReference type="NCBI Taxonomy" id="1411642"/>
    <lineage>
        <taxon>Eukaryota</taxon>
        <taxon>Viridiplantae</taxon>
        <taxon>Chlorophyta</taxon>
        <taxon>Pyramimonadophyceae</taxon>
        <taxon>Pyramimonadales</taxon>
        <taxon>Pyramimonadaceae</taxon>
        <taxon>Pyramimonas</taxon>
        <taxon>Pyramimonas incertae sedis</taxon>
    </lineage>
</organism>
<feature type="transmembrane region" description="Helical" evidence="2">
    <location>
        <begin position="71"/>
        <end position="89"/>
    </location>
</feature>
<protein>
    <recommendedName>
        <fullName evidence="4">Transmembrane protein 18</fullName>
    </recommendedName>
</protein>
<dbReference type="EMBL" id="HBFA01006811">
    <property type="protein sequence ID" value="CAD8654626.1"/>
    <property type="molecule type" value="Transcribed_RNA"/>
</dbReference>
<keyword evidence="2" id="KW-1133">Transmembrane helix</keyword>
<gene>
    <name evidence="3" type="ORF">POBO1169_LOCUS3548</name>
</gene>
<proteinExistence type="predicted"/>
<keyword evidence="2" id="KW-0812">Transmembrane</keyword>
<feature type="region of interest" description="Disordered" evidence="1">
    <location>
        <begin position="151"/>
        <end position="173"/>
    </location>
</feature>
<evidence type="ECO:0008006" key="4">
    <source>
        <dbReference type="Google" id="ProtNLM"/>
    </source>
</evidence>
<keyword evidence="2" id="KW-0472">Membrane</keyword>
<dbReference type="InterPro" id="IPR026721">
    <property type="entry name" value="TMEM18"/>
</dbReference>
<accession>A0A7S0QXK4</accession>
<feature type="transmembrane region" description="Helical" evidence="2">
    <location>
        <begin position="46"/>
        <end position="64"/>
    </location>
</feature>
<reference evidence="3" key="1">
    <citation type="submission" date="2021-01" db="EMBL/GenBank/DDBJ databases">
        <authorList>
            <person name="Corre E."/>
            <person name="Pelletier E."/>
            <person name="Niang G."/>
            <person name="Scheremetjew M."/>
            <person name="Finn R."/>
            <person name="Kale V."/>
            <person name="Holt S."/>
            <person name="Cochrane G."/>
            <person name="Meng A."/>
            <person name="Brown T."/>
            <person name="Cohen L."/>
        </authorList>
    </citation>
    <scope>NUCLEOTIDE SEQUENCE</scope>
    <source>
        <strain evidence="3">CCMP722</strain>
    </source>
</reference>